<evidence type="ECO:0000256" key="1">
    <source>
        <dbReference type="SAM" id="MobiDB-lite"/>
    </source>
</evidence>
<keyword evidence="2" id="KW-0472">Membrane</keyword>
<feature type="transmembrane region" description="Helical" evidence="2">
    <location>
        <begin position="73"/>
        <end position="94"/>
    </location>
</feature>
<keyword evidence="4" id="KW-1185">Reference proteome</keyword>
<keyword evidence="2" id="KW-0812">Transmembrane</keyword>
<comment type="caution">
    <text evidence="3">The sequence shown here is derived from an EMBL/GenBank/DDBJ whole genome shotgun (WGS) entry which is preliminary data.</text>
</comment>
<dbReference type="EMBL" id="JAACJP010000054">
    <property type="protein sequence ID" value="KAF5369692.1"/>
    <property type="molecule type" value="Genomic_DNA"/>
</dbReference>
<evidence type="ECO:0000313" key="3">
    <source>
        <dbReference type="EMBL" id="KAF5369692.1"/>
    </source>
</evidence>
<reference evidence="3 4" key="1">
    <citation type="journal article" date="2020" name="ISME J.">
        <title>Uncovering the hidden diversity of litter-decomposition mechanisms in mushroom-forming fungi.</title>
        <authorList>
            <person name="Floudas D."/>
            <person name="Bentzer J."/>
            <person name="Ahren D."/>
            <person name="Johansson T."/>
            <person name="Persson P."/>
            <person name="Tunlid A."/>
        </authorList>
    </citation>
    <scope>NUCLEOTIDE SEQUENCE [LARGE SCALE GENOMIC DNA]</scope>
    <source>
        <strain evidence="3 4">CBS 661.87</strain>
    </source>
</reference>
<name>A0A8H5GRJ8_9AGAR</name>
<dbReference type="AlphaFoldDB" id="A0A8H5GRJ8"/>
<accession>A0A8H5GRJ8</accession>
<feature type="compositionally biased region" description="Low complexity" evidence="1">
    <location>
        <begin position="143"/>
        <end position="158"/>
    </location>
</feature>
<evidence type="ECO:0000313" key="4">
    <source>
        <dbReference type="Proteomes" id="UP000565441"/>
    </source>
</evidence>
<dbReference type="Proteomes" id="UP000565441">
    <property type="component" value="Unassembled WGS sequence"/>
</dbReference>
<gene>
    <name evidence="3" type="ORF">D9615_010169</name>
</gene>
<feature type="region of interest" description="Disordered" evidence="1">
    <location>
        <begin position="118"/>
        <end position="158"/>
    </location>
</feature>
<proteinExistence type="predicted"/>
<sequence length="193" mass="21777">MASSTPPYYPLIKAEIPREIRSKIRILTREHNYDTMNDKSKAHYPPLEYRDGIAFDICPEGANKWRELSHSTLIAGVAKGSTACAAVGLVLKAFKRRQRRFTRPSTRSTIHQARTTFFSQHAKSEPKPKPKLTHTRERRRRSTPSSRTSTKTSPCSTTQKLLALAHWPPGDAARPLRERVAAVKGMKQCAGRT</sequence>
<keyword evidence="2" id="KW-1133">Transmembrane helix</keyword>
<evidence type="ECO:0000256" key="2">
    <source>
        <dbReference type="SAM" id="Phobius"/>
    </source>
</evidence>
<feature type="compositionally biased region" description="Basic residues" evidence="1">
    <location>
        <begin position="129"/>
        <end position="142"/>
    </location>
</feature>
<protein>
    <submittedName>
        <fullName evidence="3">Uncharacterized protein</fullName>
    </submittedName>
</protein>
<organism evidence="3 4">
    <name type="scientific">Tricholomella constricta</name>
    <dbReference type="NCBI Taxonomy" id="117010"/>
    <lineage>
        <taxon>Eukaryota</taxon>
        <taxon>Fungi</taxon>
        <taxon>Dikarya</taxon>
        <taxon>Basidiomycota</taxon>
        <taxon>Agaricomycotina</taxon>
        <taxon>Agaricomycetes</taxon>
        <taxon>Agaricomycetidae</taxon>
        <taxon>Agaricales</taxon>
        <taxon>Tricholomatineae</taxon>
        <taxon>Lyophyllaceae</taxon>
        <taxon>Tricholomella</taxon>
    </lineage>
</organism>